<sequence length="216" mass="23446">MSVAHHTLARIDHPGDRVESGSRTRGSAFPITSPLEAAHSSLAHYKPCDLTISCPNRSVSLHRSQTPTTPNTPTMTSLSEASQITNISCTEHPCTHPSGPSSGPLHPLPDSLDALDRSALEHVARMLYADSINSRSAAAQAHVNVQRTRAEIDSVGRRTDLAIASLRLRAEEEEEELRKQKAEVEVLRSRLAQVSDVLSAILPADRSHDTRMTATL</sequence>
<name>A0A1Y2HPQ2_9FUNG</name>
<keyword evidence="4" id="KW-1185">Reference proteome</keyword>
<evidence type="ECO:0000313" key="4">
    <source>
        <dbReference type="Proteomes" id="UP000193411"/>
    </source>
</evidence>
<feature type="region of interest" description="Disordered" evidence="2">
    <location>
        <begin position="1"/>
        <end position="31"/>
    </location>
</feature>
<dbReference type="EMBL" id="MCFL01000021">
    <property type="protein sequence ID" value="ORZ35663.1"/>
    <property type="molecule type" value="Genomic_DNA"/>
</dbReference>
<organism evidence="3 4">
    <name type="scientific">Catenaria anguillulae PL171</name>
    <dbReference type="NCBI Taxonomy" id="765915"/>
    <lineage>
        <taxon>Eukaryota</taxon>
        <taxon>Fungi</taxon>
        <taxon>Fungi incertae sedis</taxon>
        <taxon>Blastocladiomycota</taxon>
        <taxon>Blastocladiomycetes</taxon>
        <taxon>Blastocladiales</taxon>
        <taxon>Catenariaceae</taxon>
        <taxon>Catenaria</taxon>
    </lineage>
</organism>
<gene>
    <name evidence="3" type="ORF">BCR44DRAFT_37729</name>
</gene>
<dbReference type="Proteomes" id="UP000193411">
    <property type="component" value="Unassembled WGS sequence"/>
</dbReference>
<accession>A0A1Y2HPQ2</accession>
<keyword evidence="1" id="KW-0175">Coiled coil</keyword>
<comment type="caution">
    <text evidence="3">The sequence shown here is derived from an EMBL/GenBank/DDBJ whole genome shotgun (WGS) entry which is preliminary data.</text>
</comment>
<proteinExistence type="predicted"/>
<evidence type="ECO:0000256" key="1">
    <source>
        <dbReference type="SAM" id="Coils"/>
    </source>
</evidence>
<feature type="coiled-coil region" evidence="1">
    <location>
        <begin position="163"/>
        <end position="197"/>
    </location>
</feature>
<feature type="compositionally biased region" description="Basic and acidic residues" evidence="2">
    <location>
        <begin position="9"/>
        <end position="22"/>
    </location>
</feature>
<protein>
    <submittedName>
        <fullName evidence="3">Uncharacterized protein</fullName>
    </submittedName>
</protein>
<reference evidence="3 4" key="1">
    <citation type="submission" date="2016-07" db="EMBL/GenBank/DDBJ databases">
        <title>Pervasive Adenine N6-methylation of Active Genes in Fungi.</title>
        <authorList>
            <consortium name="DOE Joint Genome Institute"/>
            <person name="Mondo S.J."/>
            <person name="Dannebaum R.O."/>
            <person name="Kuo R.C."/>
            <person name="Labutti K."/>
            <person name="Haridas S."/>
            <person name="Kuo A."/>
            <person name="Salamov A."/>
            <person name="Ahrendt S.R."/>
            <person name="Lipzen A."/>
            <person name="Sullivan W."/>
            <person name="Andreopoulos W.B."/>
            <person name="Clum A."/>
            <person name="Lindquist E."/>
            <person name="Daum C."/>
            <person name="Ramamoorthy G.K."/>
            <person name="Gryganskyi A."/>
            <person name="Culley D."/>
            <person name="Magnuson J.K."/>
            <person name="James T.Y."/>
            <person name="O'Malley M.A."/>
            <person name="Stajich J.E."/>
            <person name="Spatafora J.W."/>
            <person name="Visel A."/>
            <person name="Grigoriev I.V."/>
        </authorList>
    </citation>
    <scope>NUCLEOTIDE SEQUENCE [LARGE SCALE GENOMIC DNA]</scope>
    <source>
        <strain evidence="3 4">PL171</strain>
    </source>
</reference>
<feature type="non-terminal residue" evidence="3">
    <location>
        <position position="216"/>
    </location>
</feature>
<dbReference type="AlphaFoldDB" id="A0A1Y2HPQ2"/>
<evidence type="ECO:0000256" key="2">
    <source>
        <dbReference type="SAM" id="MobiDB-lite"/>
    </source>
</evidence>
<evidence type="ECO:0000313" key="3">
    <source>
        <dbReference type="EMBL" id="ORZ35663.1"/>
    </source>
</evidence>